<feature type="transmembrane region" description="Helical" evidence="8">
    <location>
        <begin position="103"/>
        <end position="126"/>
    </location>
</feature>
<dbReference type="GO" id="GO:1902600">
    <property type="term" value="P:proton transmembrane transport"/>
    <property type="evidence" value="ECO:0007669"/>
    <property type="project" value="InterPro"/>
</dbReference>
<dbReference type="InterPro" id="IPR050794">
    <property type="entry name" value="CPA2_transporter"/>
</dbReference>
<feature type="transmembrane region" description="Helical" evidence="8">
    <location>
        <begin position="73"/>
        <end position="91"/>
    </location>
</feature>
<proteinExistence type="predicted"/>
<feature type="compositionally biased region" description="Low complexity" evidence="7">
    <location>
        <begin position="785"/>
        <end position="795"/>
    </location>
</feature>
<feature type="transmembrane region" description="Helical" evidence="8">
    <location>
        <begin position="44"/>
        <end position="61"/>
    </location>
</feature>
<feature type="region of interest" description="Disordered" evidence="7">
    <location>
        <begin position="1"/>
        <end position="26"/>
    </location>
</feature>
<dbReference type="Proteomes" id="UP000298493">
    <property type="component" value="Unassembled WGS sequence"/>
</dbReference>
<comment type="caution">
    <text evidence="10">The sequence shown here is derived from an EMBL/GenBank/DDBJ whole genome shotgun (WGS) entry which is preliminary data.</text>
</comment>
<accession>A0A4Z1PLA4</accession>
<feature type="compositionally biased region" description="Low complexity" evidence="7">
    <location>
        <begin position="7"/>
        <end position="25"/>
    </location>
</feature>
<feature type="transmembrane region" description="Helical" evidence="8">
    <location>
        <begin position="281"/>
        <end position="299"/>
    </location>
</feature>
<evidence type="ECO:0000313" key="11">
    <source>
        <dbReference type="Proteomes" id="UP000298493"/>
    </source>
</evidence>
<dbReference type="GO" id="GO:0015297">
    <property type="term" value="F:antiporter activity"/>
    <property type="evidence" value="ECO:0007669"/>
    <property type="project" value="InterPro"/>
</dbReference>
<comment type="subcellular location">
    <subcellularLocation>
        <location evidence="1">Membrane</location>
        <topology evidence="1">Multi-pass membrane protein</topology>
    </subcellularLocation>
</comment>
<keyword evidence="4 8" id="KW-1133">Transmembrane helix</keyword>
<dbReference type="EMBL" id="SNSC02000007">
    <property type="protein sequence ID" value="TID23152.1"/>
    <property type="molecule type" value="Genomic_DNA"/>
</dbReference>
<dbReference type="InterPro" id="IPR006153">
    <property type="entry name" value="Cation/H_exchanger_TM"/>
</dbReference>
<organism evidence="10 11">
    <name type="scientific">Venturia nashicola</name>
    <dbReference type="NCBI Taxonomy" id="86259"/>
    <lineage>
        <taxon>Eukaryota</taxon>
        <taxon>Fungi</taxon>
        <taxon>Dikarya</taxon>
        <taxon>Ascomycota</taxon>
        <taxon>Pezizomycotina</taxon>
        <taxon>Dothideomycetes</taxon>
        <taxon>Pleosporomycetidae</taxon>
        <taxon>Venturiales</taxon>
        <taxon>Venturiaceae</taxon>
        <taxon>Venturia</taxon>
    </lineage>
</organism>
<keyword evidence="11" id="KW-1185">Reference proteome</keyword>
<name>A0A4Z1PLA4_9PEZI</name>
<feature type="transmembrane region" description="Helical" evidence="8">
    <location>
        <begin position="240"/>
        <end position="260"/>
    </location>
</feature>
<feature type="region of interest" description="Disordered" evidence="7">
    <location>
        <begin position="772"/>
        <end position="795"/>
    </location>
</feature>
<dbReference type="Gene3D" id="1.20.1530.20">
    <property type="match status" value="1"/>
</dbReference>
<protein>
    <submittedName>
        <fullName evidence="10">K(+)/H(+) antiporter-like protein 1</fullName>
    </submittedName>
</protein>
<evidence type="ECO:0000256" key="6">
    <source>
        <dbReference type="ARBA" id="ARBA00023136"/>
    </source>
</evidence>
<dbReference type="OrthoDB" id="2687058at2759"/>
<feature type="transmembrane region" description="Helical" evidence="8">
    <location>
        <begin position="210"/>
        <end position="234"/>
    </location>
</feature>
<dbReference type="GO" id="GO:0016020">
    <property type="term" value="C:membrane"/>
    <property type="evidence" value="ECO:0007669"/>
    <property type="project" value="UniProtKB-SubCell"/>
</dbReference>
<keyword evidence="2" id="KW-0813">Transport</keyword>
<keyword evidence="5" id="KW-0406">Ion transport</keyword>
<evidence type="ECO:0000256" key="7">
    <source>
        <dbReference type="SAM" id="MobiDB-lite"/>
    </source>
</evidence>
<keyword evidence="6 8" id="KW-0472">Membrane</keyword>
<sequence length="916" mass="98581">MAAQHNVTVTVASSATPTSTSRAAAQGGILEGGNPTHYNPKEPIILFIIQAGIIIIFCRMLHWPLRKLKQPRVIAEVIGGIFLGPSVMGRIPHFTTTIFPTAAMPNLTLVANLGLLLFLFLVGLEVDLRHLVSNWKTAASVGVASMALPFGLGAAIAWGLYNDFDNEPGTVPISFGVFMLFIGVAMAITAFPVLCRILTELKLLQTSVGVIVLSAGVGNDIVGWILLALCVALVNAGTGLTALWVLLTCTAWILFMVYAVRPVFIAHLRRTRSLEDGPSQSVIVLTLLIALTSAFFTGVIGVHPIFGAFLAGIICPHEGGFAIKVTEKIEDLVSSLFLPLYFALSGLNTNLGLLDSGIVWAYVIGVISVAFFAKVIGATLAARLNGLVWRECFTIGSLMSCKGLVELIVLNIGLQAKILSPRTFTIFVVMALVTTFVTTPLTAVLYPPEYQRKIEAWKRGEIEWDTGKPLLEESSTKYDSLFDEIENTKVHRMLVYLRLDNMPPLMAFMALLGNTPQARRAKVHSTRALEVDETDTGSSLSTKRPIEVHGVRLLELTERGSSVMRVSELEEYSMHDPLVNTFRTVGHMHNLAVSGEVTVLPETSFSEALASQALDQDSDFLLLPWSETGSLSDTQPISPDSASKKLATSSYISFISSALKRTPCNTAVFINRNFGGACATKSSDKSGLFRTMNQASVHSGRHSPSAPVTDHSHHIFLPFFGGADDRFALRLVLQMAENEEVTATIIHFKTDPTFFATTAQDDVAEFPAVSSTGAEMSMSDEKKSSSSVVQVKPSPTTPAEQDAIFFSSLKASIPASISARVVFETENAGARPLKSVLARAGHEVGQSPRNAGDLVVVGRNAAWVDFFAEEAEAGVSECSRCLGVVGEDLASGSLRGSVLVVQAHNGGSRPNRLSYL</sequence>
<feature type="domain" description="Cation/H+ exchanger transmembrane" evidence="9">
    <location>
        <begin position="54"/>
        <end position="440"/>
    </location>
</feature>
<evidence type="ECO:0000313" key="10">
    <source>
        <dbReference type="EMBL" id="TID23152.1"/>
    </source>
</evidence>
<feature type="transmembrane region" description="Helical" evidence="8">
    <location>
        <begin position="138"/>
        <end position="161"/>
    </location>
</feature>
<dbReference type="InterPro" id="IPR038770">
    <property type="entry name" value="Na+/solute_symporter_sf"/>
</dbReference>
<dbReference type="PANTHER" id="PTHR32468">
    <property type="entry name" value="CATION/H + ANTIPORTER"/>
    <property type="match status" value="1"/>
</dbReference>
<evidence type="ECO:0000259" key="9">
    <source>
        <dbReference type="Pfam" id="PF00999"/>
    </source>
</evidence>
<evidence type="ECO:0000256" key="1">
    <source>
        <dbReference type="ARBA" id="ARBA00004141"/>
    </source>
</evidence>
<dbReference type="Pfam" id="PF00999">
    <property type="entry name" value="Na_H_Exchanger"/>
    <property type="match status" value="1"/>
</dbReference>
<dbReference type="AlphaFoldDB" id="A0A4Z1PLA4"/>
<keyword evidence="3 8" id="KW-0812">Transmembrane</keyword>
<evidence type="ECO:0000256" key="3">
    <source>
        <dbReference type="ARBA" id="ARBA00022692"/>
    </source>
</evidence>
<reference evidence="10 11" key="1">
    <citation type="submission" date="2019-04" db="EMBL/GenBank/DDBJ databases">
        <title>High contiguity whole genome sequence and gene annotation resource for two Venturia nashicola isolates.</title>
        <authorList>
            <person name="Prokchorchik M."/>
            <person name="Won K."/>
            <person name="Lee Y."/>
            <person name="Choi E.D."/>
            <person name="Segonzac C."/>
            <person name="Sohn K.H."/>
        </authorList>
    </citation>
    <scope>NUCLEOTIDE SEQUENCE [LARGE SCALE GENOMIC DNA]</scope>
    <source>
        <strain evidence="10 11">PRI2</strain>
    </source>
</reference>
<dbReference type="PANTHER" id="PTHR32468:SF0">
    <property type="entry name" value="K(+)_H(+) ANTIPORTER 1"/>
    <property type="match status" value="1"/>
</dbReference>
<dbReference type="STRING" id="86259.A0A4Z1PLA4"/>
<feature type="transmembrane region" description="Helical" evidence="8">
    <location>
        <begin position="359"/>
        <end position="380"/>
    </location>
</feature>
<evidence type="ECO:0000256" key="2">
    <source>
        <dbReference type="ARBA" id="ARBA00022448"/>
    </source>
</evidence>
<evidence type="ECO:0000256" key="5">
    <source>
        <dbReference type="ARBA" id="ARBA00023065"/>
    </source>
</evidence>
<feature type="transmembrane region" description="Helical" evidence="8">
    <location>
        <begin position="424"/>
        <end position="446"/>
    </location>
</feature>
<evidence type="ECO:0000256" key="4">
    <source>
        <dbReference type="ARBA" id="ARBA00022989"/>
    </source>
</evidence>
<gene>
    <name evidence="10" type="ORF">E6O75_ATG02326</name>
</gene>
<feature type="transmembrane region" description="Helical" evidence="8">
    <location>
        <begin position="173"/>
        <end position="198"/>
    </location>
</feature>
<evidence type="ECO:0000256" key="8">
    <source>
        <dbReference type="SAM" id="Phobius"/>
    </source>
</evidence>